<dbReference type="AlphaFoldDB" id="K0RJ05"/>
<dbReference type="eggNOG" id="KOG1075">
    <property type="taxonomic scope" value="Eukaryota"/>
</dbReference>
<dbReference type="PANTHER" id="PTHR47027:SF29">
    <property type="entry name" value="C2H2-TYPE DOMAIN-CONTAINING PROTEIN"/>
    <property type="match status" value="1"/>
</dbReference>
<feature type="compositionally biased region" description="Basic and acidic residues" evidence="1">
    <location>
        <begin position="605"/>
        <end position="627"/>
    </location>
</feature>
<dbReference type="Proteomes" id="UP000266841">
    <property type="component" value="Unassembled WGS sequence"/>
</dbReference>
<accession>K0RJ05</accession>
<dbReference type="OrthoDB" id="207311at2759"/>
<evidence type="ECO:0000313" key="2">
    <source>
        <dbReference type="EMBL" id="EJK48921.1"/>
    </source>
</evidence>
<evidence type="ECO:0000313" key="3">
    <source>
        <dbReference type="Proteomes" id="UP000266841"/>
    </source>
</evidence>
<evidence type="ECO:0000256" key="1">
    <source>
        <dbReference type="SAM" id="MobiDB-lite"/>
    </source>
</evidence>
<name>K0RJ05_THAOC</name>
<protein>
    <submittedName>
        <fullName evidence="2">Uncharacterized protein</fullName>
    </submittedName>
</protein>
<reference evidence="2 3" key="1">
    <citation type="journal article" date="2012" name="Genome Biol.">
        <title>Genome and low-iron response of an oceanic diatom adapted to chronic iron limitation.</title>
        <authorList>
            <person name="Lommer M."/>
            <person name="Specht M."/>
            <person name="Roy A.S."/>
            <person name="Kraemer L."/>
            <person name="Andreson R."/>
            <person name="Gutowska M.A."/>
            <person name="Wolf J."/>
            <person name="Bergner S.V."/>
            <person name="Schilhabel M.B."/>
            <person name="Klostermeier U.C."/>
            <person name="Beiko R.G."/>
            <person name="Rosenstiel P."/>
            <person name="Hippler M."/>
            <person name="Laroche J."/>
        </authorList>
    </citation>
    <scope>NUCLEOTIDE SEQUENCE [LARGE SCALE GENOMIC DNA]</scope>
    <source>
        <strain evidence="2 3">CCMP1005</strain>
    </source>
</reference>
<dbReference type="PANTHER" id="PTHR47027">
    <property type="entry name" value="REVERSE TRANSCRIPTASE DOMAIN-CONTAINING PROTEIN"/>
    <property type="match status" value="1"/>
</dbReference>
<keyword evidence="3" id="KW-1185">Reference proteome</keyword>
<dbReference type="EMBL" id="AGNL01045287">
    <property type="protein sequence ID" value="EJK48921.1"/>
    <property type="molecule type" value="Genomic_DNA"/>
</dbReference>
<gene>
    <name evidence="2" type="ORF">THAOC_32244</name>
</gene>
<feature type="compositionally biased region" description="Polar residues" evidence="1">
    <location>
        <begin position="577"/>
        <end position="594"/>
    </location>
</feature>
<feature type="region of interest" description="Disordered" evidence="1">
    <location>
        <begin position="570"/>
        <end position="636"/>
    </location>
</feature>
<proteinExistence type="predicted"/>
<organism evidence="2 3">
    <name type="scientific">Thalassiosira oceanica</name>
    <name type="common">Marine diatom</name>
    <dbReference type="NCBI Taxonomy" id="159749"/>
    <lineage>
        <taxon>Eukaryota</taxon>
        <taxon>Sar</taxon>
        <taxon>Stramenopiles</taxon>
        <taxon>Ochrophyta</taxon>
        <taxon>Bacillariophyta</taxon>
        <taxon>Coscinodiscophyceae</taxon>
        <taxon>Thalassiosirophycidae</taxon>
        <taxon>Thalassiosirales</taxon>
        <taxon>Thalassiosiraceae</taxon>
        <taxon>Thalassiosira</taxon>
    </lineage>
</organism>
<sequence length="664" mass="75727">MRAEKLRQQKVVNISAAAKAHWCRDFAESIHDMPMDPKKAWECIKLLCRGKRLHHTEKKQTMSMKMENGELLSSDEEHIRVFGPHFNQVLNNKKDIDFTVLEHIEPRETMFELDEPLTRDEFEQVVNKLKAGKASGLNGVPPEAFKAMDEELRTLVFGYCVRYWEGEDFRGWQMSQCVPVPKSGDLSNPNKWRGVILMGVMSKIFISSILNGRIFNMKIIQKHGNRFQFGGTPKVGCADGLFTIKTLLNMRRNNDQDTYVAFVDLVKAFDTADHQLLIKILEKYGAPFNLASKARRQYGPVLFLFRMNAFAESLEKIWESKGLEKVQVVRASDEDFENGIGIVRGHTPIQFESSKLDILSIFQTVNGEETASKTECVFFPRPSFLSKKKNAPALANEPFDGSIVQSVPVAENAPVEIHEPSWRERREASAERAKKKAELEKTPYFSIDQTQPIAVKDGFVTVTMHFKYLGSFISYNLRDDFDIVDLRIKKAGQAMGALKHFFNNKHVDTYTKHLIFKAIPLNLLLWGCETWSLREDHYAGRLQDWIKYAQDASIWKELIPCMLDPQRDLPTRPNWGSRDSSNRCANSQPNSSSQRAKDGSNPAHGGKEKQADDHHPELAESREEEPTSRQWDPEGVGRNLFDSFGVLGLGLDATEMDVKTAYRC</sequence>
<comment type="caution">
    <text evidence="2">The sequence shown here is derived from an EMBL/GenBank/DDBJ whole genome shotgun (WGS) entry which is preliminary data.</text>
</comment>